<keyword evidence="1" id="KW-0813">Transport</keyword>
<dbReference type="EMBL" id="BLKV01000002">
    <property type="protein sequence ID" value="GFG71247.1"/>
    <property type="molecule type" value="Genomic_DNA"/>
</dbReference>
<keyword evidence="3" id="KW-0915">Sodium</keyword>
<evidence type="ECO:0000313" key="6">
    <source>
        <dbReference type="EMBL" id="GFG71247.1"/>
    </source>
</evidence>
<reference evidence="6 7" key="1">
    <citation type="journal article" date="2019" name="Emerg. Microbes Infect.">
        <title>Comprehensive subspecies identification of 175 nontuberculous mycobacteria species based on 7547 genomic profiles.</title>
        <authorList>
            <person name="Matsumoto Y."/>
            <person name="Kinjo T."/>
            <person name="Motooka D."/>
            <person name="Nabeya D."/>
            <person name="Jung N."/>
            <person name="Uechi K."/>
            <person name="Horii T."/>
            <person name="Iida T."/>
            <person name="Fujita J."/>
            <person name="Nakamura S."/>
        </authorList>
    </citation>
    <scope>NUCLEOTIDE SEQUENCE [LARGE SCALE GENOMIC DNA]</scope>
    <source>
        <strain evidence="6 7">JCM 16017</strain>
    </source>
</reference>
<protein>
    <submittedName>
        <fullName evidence="6">Uncharacterized protein</fullName>
    </submittedName>
</protein>
<keyword evidence="2" id="KW-0050">Antiport</keyword>
<dbReference type="InterPro" id="IPR023171">
    <property type="entry name" value="Na/H_antiporter_dom_sf"/>
</dbReference>
<dbReference type="AlphaFoldDB" id="A0A7I9XPG3"/>
<keyword evidence="5" id="KW-0812">Transmembrane</keyword>
<dbReference type="OrthoDB" id="9808135at2"/>
<name>A0A7I9XPG3_9MYCO</name>
<dbReference type="Proteomes" id="UP000465263">
    <property type="component" value="Unassembled WGS sequence"/>
</dbReference>
<evidence type="ECO:0000313" key="7">
    <source>
        <dbReference type="Proteomes" id="UP000465263"/>
    </source>
</evidence>
<accession>A0A7I9XPG3</accession>
<dbReference type="GO" id="GO:0006814">
    <property type="term" value="P:sodium ion transport"/>
    <property type="evidence" value="ECO:0007669"/>
    <property type="project" value="InterPro"/>
</dbReference>
<gene>
    <name evidence="6" type="ORF">MSEN_29670</name>
</gene>
<dbReference type="Pfam" id="PF06965">
    <property type="entry name" value="Na_H_antiport_1"/>
    <property type="match status" value="1"/>
</dbReference>
<evidence type="ECO:0000256" key="5">
    <source>
        <dbReference type="SAM" id="Phobius"/>
    </source>
</evidence>
<dbReference type="GO" id="GO:0006885">
    <property type="term" value="P:regulation of pH"/>
    <property type="evidence" value="ECO:0007669"/>
    <property type="project" value="InterPro"/>
</dbReference>
<dbReference type="RefSeq" id="WP_133055722.1">
    <property type="nucleotide sequence ID" value="NZ_BLKV01000002.1"/>
</dbReference>
<dbReference type="InterPro" id="IPR004670">
    <property type="entry name" value="NhaA"/>
</dbReference>
<evidence type="ECO:0000256" key="1">
    <source>
        <dbReference type="ARBA" id="ARBA00022448"/>
    </source>
</evidence>
<proteinExistence type="predicted"/>
<dbReference type="GO" id="GO:0016020">
    <property type="term" value="C:membrane"/>
    <property type="evidence" value="ECO:0007669"/>
    <property type="project" value="InterPro"/>
</dbReference>
<keyword evidence="5" id="KW-0472">Membrane</keyword>
<keyword evidence="7" id="KW-1185">Reference proteome</keyword>
<evidence type="ECO:0000256" key="3">
    <source>
        <dbReference type="ARBA" id="ARBA00023053"/>
    </source>
</evidence>
<comment type="caution">
    <text evidence="6">The sequence shown here is derived from an EMBL/GenBank/DDBJ whole genome shotgun (WGS) entry which is preliminary data.</text>
</comment>
<evidence type="ECO:0000256" key="4">
    <source>
        <dbReference type="ARBA" id="ARBA00023065"/>
    </source>
</evidence>
<organism evidence="6 7">
    <name type="scientific">Mycolicibacter senuensis</name>
    <dbReference type="NCBI Taxonomy" id="386913"/>
    <lineage>
        <taxon>Bacteria</taxon>
        <taxon>Bacillati</taxon>
        <taxon>Actinomycetota</taxon>
        <taxon>Actinomycetes</taxon>
        <taxon>Mycobacteriales</taxon>
        <taxon>Mycobacteriaceae</taxon>
        <taxon>Mycolicibacter</taxon>
    </lineage>
</organism>
<evidence type="ECO:0000256" key="2">
    <source>
        <dbReference type="ARBA" id="ARBA00022449"/>
    </source>
</evidence>
<feature type="transmembrane region" description="Helical" evidence="5">
    <location>
        <begin position="28"/>
        <end position="47"/>
    </location>
</feature>
<keyword evidence="5" id="KW-1133">Transmembrane helix</keyword>
<dbReference type="Gene3D" id="1.20.1530.10">
    <property type="entry name" value="Na+/H+ antiporter like domain"/>
    <property type="match status" value="1"/>
</dbReference>
<dbReference type="GO" id="GO:0015297">
    <property type="term" value="F:antiporter activity"/>
    <property type="evidence" value="ECO:0007669"/>
    <property type="project" value="UniProtKB-KW"/>
</dbReference>
<keyword evidence="4" id="KW-0406">Ion transport</keyword>
<sequence>MAGLGFTVALFVSHLAYPDSSMIEHAKIGVFAASLVAAGAAAAVLACTGRRTVRALS</sequence>